<protein>
    <recommendedName>
        <fullName evidence="1">SCP domain-containing protein</fullName>
    </recommendedName>
</protein>
<dbReference type="Proteomes" id="UP000067061">
    <property type="component" value="Chromosome"/>
</dbReference>
<evidence type="ECO:0000313" key="4">
    <source>
        <dbReference type="Proteomes" id="UP000067061"/>
    </source>
</evidence>
<dbReference type="Gene3D" id="3.40.33.10">
    <property type="entry name" value="CAP"/>
    <property type="match status" value="1"/>
</dbReference>
<dbReference type="CDD" id="cd05379">
    <property type="entry name" value="CAP_bacterial"/>
    <property type="match status" value="1"/>
</dbReference>
<gene>
    <name evidence="3" type="ORF">CBG50_03150</name>
    <name evidence="2" type="ORF">RO02_05355</name>
</gene>
<dbReference type="SUPFAM" id="SSF55797">
    <property type="entry name" value="PR-1-like"/>
    <property type="match status" value="1"/>
</dbReference>
<organism evidence="2 4">
    <name type="scientific">Fusobacterium nucleatum subsp. polymorphum</name>
    <name type="common">Fusobacterium polymorphum</name>
    <dbReference type="NCBI Taxonomy" id="76857"/>
    <lineage>
        <taxon>Bacteria</taxon>
        <taxon>Fusobacteriati</taxon>
        <taxon>Fusobacteriota</taxon>
        <taxon>Fusobacteriia</taxon>
        <taxon>Fusobacteriales</taxon>
        <taxon>Fusobacteriaceae</taxon>
        <taxon>Fusobacterium</taxon>
    </lineage>
</organism>
<feature type="domain" description="SCP" evidence="1">
    <location>
        <begin position="97"/>
        <end position="225"/>
    </location>
</feature>
<dbReference type="EMBL" id="CP021934">
    <property type="protein sequence ID" value="ASC02382.1"/>
    <property type="molecule type" value="Genomic_DNA"/>
</dbReference>
<dbReference type="InterPro" id="IPR014044">
    <property type="entry name" value="CAP_dom"/>
</dbReference>
<dbReference type="RefSeq" id="WP_032889114.1">
    <property type="nucleotide sequence ID" value="NZ_CP013121.1"/>
</dbReference>
<dbReference type="Pfam" id="PF00188">
    <property type="entry name" value="CAP"/>
    <property type="match status" value="1"/>
</dbReference>
<name>A0A0S1YUF2_FUSNP</name>
<reference evidence="2 4" key="1">
    <citation type="submission" date="2015-11" db="EMBL/GenBank/DDBJ databases">
        <authorList>
            <person name="Kook J.-K."/>
            <person name="Park S.-N."/>
            <person name="Lim Y.K."/>
            <person name="Jo E."/>
        </authorList>
    </citation>
    <scope>NUCLEOTIDE SEQUENCE [LARGE SCALE GENOMIC DNA]</scope>
    <source>
        <strain evidence="2 4">ChDC F306</strain>
    </source>
</reference>
<keyword evidence="5" id="KW-1185">Reference proteome</keyword>
<evidence type="ECO:0000313" key="3">
    <source>
        <dbReference type="EMBL" id="ASC02382.1"/>
    </source>
</evidence>
<dbReference type="AlphaFoldDB" id="A0A0S1YUF2"/>
<evidence type="ECO:0000313" key="5">
    <source>
        <dbReference type="Proteomes" id="UP000196759"/>
    </source>
</evidence>
<dbReference type="EMBL" id="CP013121">
    <property type="protein sequence ID" value="ALM94063.1"/>
    <property type="molecule type" value="Genomic_DNA"/>
</dbReference>
<sequence length="235" mass="27964">MKKFFKTLIVFTFILNILTAYSMNIKKKYSDKYMIDLHTWLPNTFEELKAINEDELYKMAVEKYHYHQDKSNFYTVKELKQIEKFVNVEKVNQYFVERLNKERAKLGLSSDVRTDNTLIKAAKIRSNELAAAKRVSHKRPNKTEYWTVFEKVDKSLMEKYSFENILKVSISNEAQMISEKFIANYFFDSWKESPEHWEFMIDPELRKIGVNFSFGSSDDSNFLVQINYGVLLGMR</sequence>
<dbReference type="InterPro" id="IPR035940">
    <property type="entry name" value="CAP_sf"/>
</dbReference>
<reference evidence="3 5" key="2">
    <citation type="submission" date="2017-06" db="EMBL/GenBank/DDBJ databases">
        <title>Draft genome sequence of Fusobacterium nucleatum subsp. polymorphum KCOM 1260 (=ChDC F218).</title>
        <authorList>
            <person name="Kook J.-K."/>
            <person name="Park S.-N."/>
            <person name="Lim Y.K."/>
            <person name="Roh H."/>
        </authorList>
    </citation>
    <scope>NUCLEOTIDE SEQUENCE [LARGE SCALE GENOMIC DNA]</scope>
    <source>
        <strain evidence="3">KCOM 1260</strain>
        <strain evidence="5">KCOM 1260 (ChDC F218)</strain>
    </source>
</reference>
<evidence type="ECO:0000313" key="2">
    <source>
        <dbReference type="EMBL" id="ALM94063.1"/>
    </source>
</evidence>
<evidence type="ECO:0000259" key="1">
    <source>
        <dbReference type="Pfam" id="PF00188"/>
    </source>
</evidence>
<dbReference type="Proteomes" id="UP000196759">
    <property type="component" value="Chromosome"/>
</dbReference>
<proteinExistence type="predicted"/>
<accession>A0A0S1YUF2</accession>